<dbReference type="SUPFAM" id="SSF56112">
    <property type="entry name" value="Protein kinase-like (PK-like)"/>
    <property type="match status" value="1"/>
</dbReference>
<evidence type="ECO:0000256" key="8">
    <source>
        <dbReference type="ARBA" id="ARBA00023012"/>
    </source>
</evidence>
<keyword evidence="8" id="KW-0902">Two-component regulatory system</keyword>
<dbReference type="SUPFAM" id="SSF55874">
    <property type="entry name" value="ATPase domain of HSP90 chaperone/DNA topoisomerase II/histidine kinase"/>
    <property type="match status" value="1"/>
</dbReference>
<dbReference type="SUPFAM" id="SSF47384">
    <property type="entry name" value="Homodimeric domain of signal transducing histidine kinase"/>
    <property type="match status" value="1"/>
</dbReference>
<evidence type="ECO:0000259" key="12">
    <source>
        <dbReference type="PROSITE" id="PS50113"/>
    </source>
</evidence>
<dbReference type="Pfam" id="PF00069">
    <property type="entry name" value="Pkinase"/>
    <property type="match status" value="1"/>
</dbReference>
<dbReference type="Gene3D" id="3.30.565.10">
    <property type="entry name" value="Histidine kinase-like ATPase, C-terminal domain"/>
    <property type="match status" value="1"/>
</dbReference>
<dbReference type="SUPFAM" id="SSF55785">
    <property type="entry name" value="PYP-like sensor domain (PAS domain)"/>
    <property type="match status" value="1"/>
</dbReference>
<dbReference type="PROSITE" id="PS50109">
    <property type="entry name" value="HIS_KIN"/>
    <property type="match status" value="1"/>
</dbReference>
<evidence type="ECO:0000256" key="6">
    <source>
        <dbReference type="ARBA" id="ARBA00022777"/>
    </source>
</evidence>
<dbReference type="Pfam" id="PF02518">
    <property type="entry name" value="HATPase_c"/>
    <property type="match status" value="1"/>
</dbReference>
<dbReference type="CDD" id="cd14014">
    <property type="entry name" value="STKc_PknB_like"/>
    <property type="match status" value="1"/>
</dbReference>
<evidence type="ECO:0000256" key="5">
    <source>
        <dbReference type="ARBA" id="ARBA00022741"/>
    </source>
</evidence>
<comment type="catalytic activity">
    <reaction evidence="1">
        <text>ATP + protein L-histidine = ADP + protein N-phospho-L-histidine.</text>
        <dbReference type="EC" id="2.7.13.3"/>
    </reaction>
</comment>
<feature type="domain" description="Protein kinase" evidence="9">
    <location>
        <begin position="1"/>
        <end position="264"/>
    </location>
</feature>
<dbReference type="PANTHER" id="PTHR43642">
    <property type="entry name" value="HYBRID SIGNAL TRANSDUCTION HISTIDINE KINASE G"/>
    <property type="match status" value="1"/>
</dbReference>
<dbReference type="PROSITE" id="PS50011">
    <property type="entry name" value="PROTEIN_KINASE_DOM"/>
    <property type="match status" value="1"/>
</dbReference>
<dbReference type="SMART" id="SM00065">
    <property type="entry name" value="GAF"/>
    <property type="match status" value="1"/>
</dbReference>
<keyword evidence="6 13" id="KW-0418">Kinase</keyword>
<feature type="domain" description="Histidine kinase" evidence="10">
    <location>
        <begin position="1610"/>
        <end position="1826"/>
    </location>
</feature>
<gene>
    <name evidence="13" type="primary">pknD_1</name>
    <name evidence="13" type="ORF">LMG28138_02424</name>
</gene>
<evidence type="ECO:0000256" key="4">
    <source>
        <dbReference type="ARBA" id="ARBA00022679"/>
    </source>
</evidence>
<dbReference type="EC" id="2.7.13.3" evidence="2"/>
<evidence type="ECO:0000313" key="14">
    <source>
        <dbReference type="Proteomes" id="UP000494115"/>
    </source>
</evidence>
<dbReference type="InterPro" id="IPR003594">
    <property type="entry name" value="HATPase_dom"/>
</dbReference>
<dbReference type="SMART" id="SM00091">
    <property type="entry name" value="PAS"/>
    <property type="match status" value="1"/>
</dbReference>
<proteinExistence type="predicted"/>
<evidence type="ECO:0000256" key="7">
    <source>
        <dbReference type="ARBA" id="ARBA00022840"/>
    </source>
</evidence>
<keyword evidence="5" id="KW-0547">Nucleotide-binding</keyword>
<dbReference type="Gene3D" id="1.10.287.130">
    <property type="match status" value="1"/>
</dbReference>
<dbReference type="SMART" id="SM00387">
    <property type="entry name" value="HATPase_c"/>
    <property type="match status" value="1"/>
</dbReference>
<dbReference type="InterPro" id="IPR053159">
    <property type="entry name" value="Hybrid_Histidine_Kinase"/>
</dbReference>
<keyword evidence="3" id="KW-0597">Phosphoprotein</keyword>
<dbReference type="PANTHER" id="PTHR43642:SF1">
    <property type="entry name" value="HYBRID SIGNAL TRANSDUCTION HISTIDINE KINASE G"/>
    <property type="match status" value="1"/>
</dbReference>
<dbReference type="Pfam" id="PF13191">
    <property type="entry name" value="AAA_16"/>
    <property type="match status" value="1"/>
</dbReference>
<dbReference type="PROSITE" id="PS50113">
    <property type="entry name" value="PAC"/>
    <property type="match status" value="1"/>
</dbReference>
<dbReference type="InterPro" id="IPR011009">
    <property type="entry name" value="Kinase-like_dom_sf"/>
</dbReference>
<evidence type="ECO:0000256" key="3">
    <source>
        <dbReference type="ARBA" id="ARBA00022553"/>
    </source>
</evidence>
<dbReference type="InterPro" id="IPR036890">
    <property type="entry name" value="HATPase_C_sf"/>
</dbReference>
<dbReference type="InterPro" id="IPR041664">
    <property type="entry name" value="AAA_16"/>
</dbReference>
<dbReference type="InterPro" id="IPR008271">
    <property type="entry name" value="Ser/Thr_kinase_AS"/>
</dbReference>
<evidence type="ECO:0000259" key="9">
    <source>
        <dbReference type="PROSITE" id="PS50011"/>
    </source>
</evidence>
<dbReference type="Gene3D" id="1.10.510.10">
    <property type="entry name" value="Transferase(Phosphotransferase) domain 1"/>
    <property type="match status" value="1"/>
</dbReference>
<dbReference type="InterPro" id="IPR027417">
    <property type="entry name" value="P-loop_NTPase"/>
</dbReference>
<dbReference type="NCBIfam" id="TIGR00229">
    <property type="entry name" value="sensory_box"/>
    <property type="match status" value="1"/>
</dbReference>
<feature type="domain" description="PAS" evidence="11">
    <location>
        <begin position="1465"/>
        <end position="1521"/>
    </location>
</feature>
<dbReference type="InterPro" id="IPR000700">
    <property type="entry name" value="PAS-assoc_C"/>
</dbReference>
<keyword evidence="4 13" id="KW-0808">Transferase</keyword>
<dbReference type="SMART" id="SM00220">
    <property type="entry name" value="S_TKc"/>
    <property type="match status" value="1"/>
</dbReference>
<dbReference type="InterPro" id="IPR004358">
    <property type="entry name" value="Sig_transdc_His_kin-like_C"/>
</dbReference>
<evidence type="ECO:0000259" key="11">
    <source>
        <dbReference type="PROSITE" id="PS50112"/>
    </source>
</evidence>
<dbReference type="InterPro" id="IPR000014">
    <property type="entry name" value="PAS"/>
</dbReference>
<dbReference type="InterPro" id="IPR003018">
    <property type="entry name" value="GAF"/>
</dbReference>
<dbReference type="PROSITE" id="PS50112">
    <property type="entry name" value="PAS"/>
    <property type="match status" value="1"/>
</dbReference>
<dbReference type="GO" id="GO:0042802">
    <property type="term" value="F:identical protein binding"/>
    <property type="evidence" value="ECO:0007669"/>
    <property type="project" value="UniProtKB-ARBA"/>
</dbReference>
<evidence type="ECO:0000313" key="13">
    <source>
        <dbReference type="EMBL" id="CAB3787453.1"/>
    </source>
</evidence>
<dbReference type="Gene3D" id="3.40.50.300">
    <property type="entry name" value="P-loop containing nucleotide triphosphate hydrolases"/>
    <property type="match status" value="1"/>
</dbReference>
<evidence type="ECO:0000256" key="1">
    <source>
        <dbReference type="ARBA" id="ARBA00000085"/>
    </source>
</evidence>
<accession>A0A6S7B444</accession>
<dbReference type="CDD" id="cd00082">
    <property type="entry name" value="HisKA"/>
    <property type="match status" value="1"/>
</dbReference>
<evidence type="ECO:0000256" key="2">
    <source>
        <dbReference type="ARBA" id="ARBA00012438"/>
    </source>
</evidence>
<dbReference type="FunFam" id="3.30.565.10:FF:000042">
    <property type="entry name" value="Two-component sensor histidine kinase KdpD"/>
    <property type="match status" value="1"/>
</dbReference>
<keyword evidence="7" id="KW-0067">ATP-binding</keyword>
<sequence length="1841" mass="204540">MDTSFEVLGKDRDRAFLRTWHVNSDGTQTSVLAAWSTGEPPTAASLDRLSHEYGLKEQLDSAWAVRPLELVRQGDRTVLLFEDLGGEPLERLLGAPLETDRFMRLAIGICAALGEVHLRGLVHKDLKPANILVDESIGSVRLTGFGLATRVPRERQSPAPPETIAGTLAYMAPEQTGRMNRSIDARSDLYSLGVTFYQMLTGSLPFLASEPMEWIHCHIARKPVPPSERVERIPAQISRIVMKLLAKTAEERYQTAVGLLHDLRRCLTEWEAVGQINPFPLGERDFPDRLLIPEKLYGREREIETLLSAFDRVVYEGTPGLVLVSGYSGIGKTSVVNELHKALVPPRGLFASGKFDQYKRNIPYATLAQAFQNLVSQILGKSDTEMSSWRAALQEALGPNGQLMVTLVPELALIIGEPPPPPELSLQDQQARFQMVFRRFLSVFARPEHPLTLFLDDLQWLDLATLDLIEHLIAHPDMRNLLLVGAYRDNEVDPAHPLARMLARLRGAGGRVREIVLAPLCPEDVARLLAESLQMEPGRVRPLAELVFEKTAGNPFFTIQFLLALAEQALLVFDPGVAAWTWDLTRIRAKGFTDNVASLMAAKLSRLPEETQKALGQLACLGSVAKADTLAVVHAQAEEATHAALWDAVRSGLVLRSDSTYTFLHDRIREAAYELIPEGTRAMAHLRIGRILAARTPPEDLEENIFEIVNQFSRGAVLISTQEEREQVARLNLMAGERAKAATAYDAALQYFTAGLALLAQTGWEQCYRLTFDLELNWAECKYLIGELASAQKRLAMLSILAQTTVDAAAVTCVRINLYTTLDQSDNAVEVGLEFLRRVGRQWSPHPTAQDVRQTYDRLWQRLGAGSIEALLDLPLMRDPERCATMNVLTVLTSPALFTDLNLFRLVVSQMATLSLEYGNSDGSSLGYAWLGGVLGTYFGEYQAGFRFGMLGLDLVEKRGLDRFRARVYLVFAVHVADWTQPLQTSRAFLKRASETALEAGDLSYAAYSCVDMITNRIATGDSLGEVEREVKHGLEFARKVRFGLISDCLIGQLRFIRMLRGLTPDFIASNDEAFDERRFEQHLEDNPQLAVGASYYWIRRLQASLFMRDEASAMAAVSKAAPLLWTTPTQFEWAEYHFYGALAWAAHCDLTSAEQRPQHLEALAAHHKQLAVWAENCPATFANRVALVGAEMARLEGRDLDAIRLYEEAIRLSREGGFIQNEALAHERAAGFCTTRGFPTMADAYLRNARHCYLSWGADGKVRQLDQLYPHLGEEEPAPGPTSTIRAPVEHLDLATVLKVSQAVSGEMMLDKLLDTLMRTAIEHAGAERGLLILSHEVEQRIAAEATTGGDTIVVRLRDQALSATALSEVIVQTVLRTHEAMILDDAAAEPAFAADPYIRQHQARSILCLPLVNQSKLIGVLYLENNLAPGVFTPARTSVLRLIASQAAISLENTRLYHDLAEREAKIGCLVEANIIGIFFWDLEGPILGANDAFLRIVGYDREDVAAGRLRWTELTPPEWLDRDERWWTPELKLTGRVQPYEKEYFRKDGSRAPVLVGSTSFDEARKQGVAFVLDLTERKRAEEALRSMQMQLAHANRVATMGQLTASIAHEVNQPIAATVTNADAALRWLGHRPPELDEAREAVTRIVTDGHRAGEVLGRIRAFINKAPPQNDRLNINEAIREVIELTRGEIVRNDVSVRTDLADGLPLIYGDRVQLQQVLLNLIINAVEAMTDVSKAARELLIRSEEGEAGYVLVTVRDSGPGLDPKHMDRLFETFYTTKASGMGMGLPISRSIIEAHGGRLWACTNEPGGAAFQFTLPDGRHEAVRPEHGWPNAMV</sequence>
<dbReference type="GO" id="GO:0000155">
    <property type="term" value="F:phosphorelay sensor kinase activity"/>
    <property type="evidence" value="ECO:0007669"/>
    <property type="project" value="InterPro"/>
</dbReference>
<dbReference type="Pfam" id="PF13426">
    <property type="entry name" value="PAS_9"/>
    <property type="match status" value="1"/>
</dbReference>
<dbReference type="Pfam" id="PF01590">
    <property type="entry name" value="GAF"/>
    <property type="match status" value="1"/>
</dbReference>
<dbReference type="InterPro" id="IPR005467">
    <property type="entry name" value="His_kinase_dom"/>
</dbReference>
<dbReference type="InterPro" id="IPR000719">
    <property type="entry name" value="Prot_kinase_dom"/>
</dbReference>
<reference evidence="13 14" key="1">
    <citation type="submission" date="2020-04" db="EMBL/GenBank/DDBJ databases">
        <authorList>
            <person name="De Canck E."/>
        </authorList>
    </citation>
    <scope>NUCLEOTIDE SEQUENCE [LARGE SCALE GENOMIC DNA]</scope>
    <source>
        <strain evidence="13 14">LMG 28138</strain>
    </source>
</reference>
<evidence type="ECO:0000259" key="10">
    <source>
        <dbReference type="PROSITE" id="PS50109"/>
    </source>
</evidence>
<dbReference type="PRINTS" id="PR00344">
    <property type="entry name" value="BCTRLSENSOR"/>
</dbReference>
<dbReference type="Proteomes" id="UP000494115">
    <property type="component" value="Unassembled WGS sequence"/>
</dbReference>
<dbReference type="CDD" id="cd00130">
    <property type="entry name" value="PAS"/>
    <property type="match status" value="1"/>
</dbReference>
<organism evidence="13 14">
    <name type="scientific">Pararobbsia alpina</name>
    <dbReference type="NCBI Taxonomy" id="621374"/>
    <lineage>
        <taxon>Bacteria</taxon>
        <taxon>Pseudomonadati</taxon>
        <taxon>Pseudomonadota</taxon>
        <taxon>Betaproteobacteria</taxon>
        <taxon>Burkholderiales</taxon>
        <taxon>Burkholderiaceae</taxon>
        <taxon>Pararobbsia</taxon>
    </lineage>
</organism>
<dbReference type="SUPFAM" id="SSF52540">
    <property type="entry name" value="P-loop containing nucleoside triphosphate hydrolases"/>
    <property type="match status" value="1"/>
</dbReference>
<feature type="domain" description="PAC" evidence="12">
    <location>
        <begin position="1541"/>
        <end position="1590"/>
    </location>
</feature>
<protein>
    <recommendedName>
        <fullName evidence="2">histidine kinase</fullName>
        <ecNumber evidence="2">2.7.13.3</ecNumber>
    </recommendedName>
</protein>
<dbReference type="GO" id="GO:0005524">
    <property type="term" value="F:ATP binding"/>
    <property type="evidence" value="ECO:0007669"/>
    <property type="project" value="UniProtKB-KW"/>
</dbReference>
<dbReference type="InterPro" id="IPR035965">
    <property type="entry name" value="PAS-like_dom_sf"/>
</dbReference>
<dbReference type="PROSITE" id="PS00108">
    <property type="entry name" value="PROTEIN_KINASE_ST"/>
    <property type="match status" value="1"/>
</dbReference>
<dbReference type="SMART" id="SM00388">
    <property type="entry name" value="HisKA"/>
    <property type="match status" value="1"/>
</dbReference>
<dbReference type="GO" id="GO:0009882">
    <property type="term" value="F:blue light photoreceptor activity"/>
    <property type="evidence" value="ECO:0007669"/>
    <property type="project" value="UniProtKB-ARBA"/>
</dbReference>
<dbReference type="SUPFAM" id="SSF55781">
    <property type="entry name" value="GAF domain-like"/>
    <property type="match status" value="1"/>
</dbReference>
<name>A0A6S7B444_9BURK</name>
<dbReference type="Gene3D" id="3.30.450.20">
    <property type="entry name" value="PAS domain"/>
    <property type="match status" value="1"/>
</dbReference>
<dbReference type="InterPro" id="IPR003661">
    <property type="entry name" value="HisK_dim/P_dom"/>
</dbReference>
<dbReference type="InterPro" id="IPR036097">
    <property type="entry name" value="HisK_dim/P_sf"/>
</dbReference>
<dbReference type="Gene3D" id="3.30.450.40">
    <property type="match status" value="1"/>
</dbReference>
<dbReference type="EMBL" id="CADIKM010000009">
    <property type="protein sequence ID" value="CAB3787453.1"/>
    <property type="molecule type" value="Genomic_DNA"/>
</dbReference>
<dbReference type="InterPro" id="IPR029016">
    <property type="entry name" value="GAF-like_dom_sf"/>
</dbReference>
<keyword evidence="14" id="KW-1185">Reference proteome</keyword>